<dbReference type="AlphaFoldDB" id="A0A1U7CV89"/>
<protein>
    <submittedName>
        <fullName evidence="2">Uncharacterized protein</fullName>
    </submittedName>
</protein>
<gene>
    <name evidence="2" type="ORF">BSF38_04400</name>
</gene>
<evidence type="ECO:0000313" key="2">
    <source>
        <dbReference type="EMBL" id="APW62845.1"/>
    </source>
</evidence>
<sequence>MKSKPEAVSIWFFVGVLLAFYGVVITGEGLYHLAVPPERPVVLAWLHADLWWGALLLAAGLFYCYHFAPRKVDRSAENDGA</sequence>
<keyword evidence="1" id="KW-1133">Transmembrane helix</keyword>
<dbReference type="RefSeq" id="WP_076349241.1">
    <property type="nucleotide sequence ID" value="NZ_CP019082.1"/>
</dbReference>
<feature type="transmembrane region" description="Helical" evidence="1">
    <location>
        <begin position="50"/>
        <end position="68"/>
    </location>
</feature>
<dbReference type="EMBL" id="CP019082">
    <property type="protein sequence ID" value="APW62845.1"/>
    <property type="molecule type" value="Genomic_DNA"/>
</dbReference>
<reference evidence="3" key="1">
    <citation type="submission" date="2016-12" db="EMBL/GenBank/DDBJ databases">
        <title>Comparative genomics of four Isosphaeraceae planctomycetes: a common pool of plasmids and glycoside hydrolase genes.</title>
        <authorList>
            <person name="Ivanova A."/>
        </authorList>
    </citation>
    <scope>NUCLEOTIDE SEQUENCE [LARGE SCALE GENOMIC DNA]</scope>
    <source>
        <strain evidence="3">PX4</strain>
    </source>
</reference>
<keyword evidence="1" id="KW-0812">Transmembrane</keyword>
<dbReference type="KEGG" id="pbor:BSF38_04400"/>
<dbReference type="OrthoDB" id="122962at2"/>
<organism evidence="2 3">
    <name type="scientific">Paludisphaera borealis</name>
    <dbReference type="NCBI Taxonomy" id="1387353"/>
    <lineage>
        <taxon>Bacteria</taxon>
        <taxon>Pseudomonadati</taxon>
        <taxon>Planctomycetota</taxon>
        <taxon>Planctomycetia</taxon>
        <taxon>Isosphaerales</taxon>
        <taxon>Isosphaeraceae</taxon>
        <taxon>Paludisphaera</taxon>
    </lineage>
</organism>
<dbReference type="STRING" id="1387353.BSF38_04400"/>
<dbReference type="Proteomes" id="UP000186309">
    <property type="component" value="Chromosome"/>
</dbReference>
<keyword evidence="1" id="KW-0472">Membrane</keyword>
<proteinExistence type="predicted"/>
<evidence type="ECO:0000313" key="3">
    <source>
        <dbReference type="Proteomes" id="UP000186309"/>
    </source>
</evidence>
<accession>A0A1U7CV89</accession>
<evidence type="ECO:0000256" key="1">
    <source>
        <dbReference type="SAM" id="Phobius"/>
    </source>
</evidence>
<keyword evidence="3" id="KW-1185">Reference proteome</keyword>
<name>A0A1U7CV89_9BACT</name>
<feature type="transmembrane region" description="Helical" evidence="1">
    <location>
        <begin position="7"/>
        <end position="30"/>
    </location>
</feature>